<evidence type="ECO:0000256" key="5">
    <source>
        <dbReference type="ARBA" id="ARBA00022989"/>
    </source>
</evidence>
<keyword evidence="5 8" id="KW-1133">Transmembrane helix</keyword>
<feature type="compositionally biased region" description="Polar residues" evidence="9">
    <location>
        <begin position="16"/>
        <end position="27"/>
    </location>
</feature>
<dbReference type="Pfam" id="PF02535">
    <property type="entry name" value="Zip"/>
    <property type="match status" value="1"/>
</dbReference>
<keyword evidence="11" id="KW-1185">Reference proteome</keyword>
<evidence type="ECO:0000256" key="8">
    <source>
        <dbReference type="RuleBase" id="RU362088"/>
    </source>
</evidence>
<dbReference type="STRING" id="1658172.A0A1B7NUW4"/>
<feature type="transmembrane region" description="Helical" evidence="8">
    <location>
        <begin position="215"/>
        <end position="237"/>
    </location>
</feature>
<reference evidence="10 11" key="1">
    <citation type="submission" date="2015-07" db="EMBL/GenBank/DDBJ databases">
        <title>Emmonsia species relationships and genome sequence.</title>
        <authorList>
            <person name="Cuomo C.A."/>
            <person name="Schwartz I.S."/>
            <person name="Kenyon C."/>
            <person name="de Hoog G.S."/>
            <person name="Govender N.P."/>
            <person name="Botha A."/>
            <person name="Moreno L."/>
            <person name="de Vries M."/>
            <person name="Munoz J.F."/>
            <person name="Stielow J.B."/>
        </authorList>
    </citation>
    <scope>NUCLEOTIDE SEQUENCE [LARGE SCALE GENOMIC DNA]</scope>
    <source>
        <strain evidence="10 11">CBS 136260</strain>
    </source>
</reference>
<comment type="subcellular location">
    <subcellularLocation>
        <location evidence="1 8">Membrane</location>
        <topology evidence="1 8">Multi-pass membrane protein</topology>
    </subcellularLocation>
</comment>
<dbReference type="PANTHER" id="PTHR11040:SF55">
    <property type="entry name" value="MEMBRANE ZINC ION TRANSPORTER, PUTATIVE (AFU_ORTHOLOGUE AFUA_6G00470)-RELATED"/>
    <property type="match status" value="1"/>
</dbReference>
<feature type="transmembrane region" description="Helical" evidence="8">
    <location>
        <begin position="120"/>
        <end position="142"/>
    </location>
</feature>
<dbReference type="NCBIfam" id="TIGR00820">
    <property type="entry name" value="zip"/>
    <property type="match status" value="1"/>
</dbReference>
<dbReference type="InterPro" id="IPR004698">
    <property type="entry name" value="Zn/Fe_permease_fun/pln"/>
</dbReference>
<dbReference type="GO" id="GO:0005886">
    <property type="term" value="C:plasma membrane"/>
    <property type="evidence" value="ECO:0007669"/>
    <property type="project" value="TreeGrafter"/>
</dbReference>
<accession>A0A1B7NUW4</accession>
<evidence type="ECO:0000256" key="9">
    <source>
        <dbReference type="SAM" id="MobiDB-lite"/>
    </source>
</evidence>
<feature type="transmembrane region" description="Helical" evidence="8">
    <location>
        <begin position="527"/>
        <end position="547"/>
    </location>
</feature>
<comment type="caution">
    <text evidence="8">Lacks conserved residue(s) required for the propagation of feature annotation.</text>
</comment>
<keyword evidence="6 8" id="KW-0406">Ion transport</keyword>
<keyword evidence="3 8" id="KW-0813">Transport</keyword>
<evidence type="ECO:0000256" key="6">
    <source>
        <dbReference type="ARBA" id="ARBA00023065"/>
    </source>
</evidence>
<keyword evidence="4 8" id="KW-0812">Transmembrane</keyword>
<name>A0A1B7NUW4_9EURO</name>
<evidence type="ECO:0000256" key="1">
    <source>
        <dbReference type="ARBA" id="ARBA00004141"/>
    </source>
</evidence>
<evidence type="ECO:0000256" key="7">
    <source>
        <dbReference type="ARBA" id="ARBA00023136"/>
    </source>
</evidence>
<keyword evidence="7 8" id="KW-0472">Membrane</keyword>
<evidence type="ECO:0000256" key="3">
    <source>
        <dbReference type="ARBA" id="ARBA00022448"/>
    </source>
</evidence>
<gene>
    <name evidence="10" type="ORF">ACJ72_05101</name>
</gene>
<comment type="similarity">
    <text evidence="2 8">Belongs to the ZIP transporter (TC 2.A.5) family.</text>
</comment>
<sequence length="548" mass="59745">MNCPSRTDQCPEHPDWNQSPPSLTGDLTTREDLNGVVNSRSYRNQMNPSSDSQCCCDGIQNQEGLEKHPPQARWPGTDAGCQFWNKKDTCYIARTGPPVIGHTTSWPVGIYQRVRQYRIWIWRSAFLLSIAFLSCYFGTTLLDYASTLKSNLANKLPTRGLSRRGTCANDPTGAARDYNTGLHVGALVIILGVSSFACSFPLITVKVPCLRIPSWFLFVVRHFGTGVLIATAFVHLLPTAFGSLNDPCLSSFWTKDFQPIPGVIALAAVFFVTVIEMVFSPGRHCCSDKGATNVCVRDEEKELSACESGTTDAALRRERPLGGNSNSLGRELAHMNEDLVEVERIQTNRAAAAETSVETSKGFVEAHNSPSEDDASSIQLTPEQQHKKAVLQCMLLEMGILFHSVFIGMALSVSTGSAFVVLLIAISFHQTFEGLALGSRIAVINWEGNALQPWLMALAYGCTTPIGQAIGLATHTLYDPNSEVGLILVGTMNAISSGLLIYASLVELLAEDFLSDESWTILRGRKRVFACVLVFFGAFGMSLVGAWA</sequence>
<proteinExistence type="inferred from homology"/>
<protein>
    <submittedName>
        <fullName evidence="10">Uncharacterized protein</fullName>
    </submittedName>
</protein>
<comment type="caution">
    <text evidence="10">The sequence shown here is derived from an EMBL/GenBank/DDBJ whole genome shotgun (WGS) entry which is preliminary data.</text>
</comment>
<feature type="transmembrane region" description="Helical" evidence="8">
    <location>
        <begin position="182"/>
        <end position="203"/>
    </location>
</feature>
<feature type="transmembrane region" description="Helical" evidence="8">
    <location>
        <begin position="257"/>
        <end position="279"/>
    </location>
</feature>
<dbReference type="AlphaFoldDB" id="A0A1B7NUW4"/>
<dbReference type="PANTHER" id="PTHR11040">
    <property type="entry name" value="ZINC/IRON TRANSPORTER"/>
    <property type="match status" value="1"/>
</dbReference>
<dbReference type="Proteomes" id="UP000091918">
    <property type="component" value="Unassembled WGS sequence"/>
</dbReference>
<evidence type="ECO:0000313" key="10">
    <source>
        <dbReference type="EMBL" id="OAX80562.1"/>
    </source>
</evidence>
<feature type="region of interest" description="Disordered" evidence="9">
    <location>
        <begin position="1"/>
        <end position="29"/>
    </location>
</feature>
<evidence type="ECO:0000256" key="2">
    <source>
        <dbReference type="ARBA" id="ARBA00006939"/>
    </source>
</evidence>
<dbReference type="InterPro" id="IPR003689">
    <property type="entry name" value="ZIP"/>
</dbReference>
<feature type="transmembrane region" description="Helical" evidence="8">
    <location>
        <begin position="484"/>
        <end position="506"/>
    </location>
</feature>
<evidence type="ECO:0000313" key="11">
    <source>
        <dbReference type="Proteomes" id="UP000091918"/>
    </source>
</evidence>
<dbReference type="EMBL" id="LGUA01000672">
    <property type="protein sequence ID" value="OAX80562.1"/>
    <property type="molecule type" value="Genomic_DNA"/>
</dbReference>
<evidence type="ECO:0000256" key="4">
    <source>
        <dbReference type="ARBA" id="ARBA00022692"/>
    </source>
</evidence>
<organism evidence="10 11">
    <name type="scientific">Emergomyces africanus</name>
    <dbReference type="NCBI Taxonomy" id="1955775"/>
    <lineage>
        <taxon>Eukaryota</taxon>
        <taxon>Fungi</taxon>
        <taxon>Dikarya</taxon>
        <taxon>Ascomycota</taxon>
        <taxon>Pezizomycotina</taxon>
        <taxon>Eurotiomycetes</taxon>
        <taxon>Eurotiomycetidae</taxon>
        <taxon>Onygenales</taxon>
        <taxon>Ajellomycetaceae</taxon>
        <taxon>Emergomyces</taxon>
    </lineage>
</organism>
<dbReference type="GO" id="GO:0005385">
    <property type="term" value="F:zinc ion transmembrane transporter activity"/>
    <property type="evidence" value="ECO:0007669"/>
    <property type="project" value="InterPro"/>
</dbReference>
<dbReference type="OrthoDB" id="448280at2759"/>